<dbReference type="GO" id="GO:0016197">
    <property type="term" value="P:endosomal transport"/>
    <property type="evidence" value="ECO:0007669"/>
    <property type="project" value="TreeGrafter"/>
</dbReference>
<protein>
    <recommendedName>
        <fullName evidence="1">Smad anchor for receptor activation-like C-terminal domain-containing protein</fullName>
    </recommendedName>
</protein>
<sequence>FPIRSHTRLVRFLETLPSSCTGFVLAGDLDPEADSHLVCVQTDSSDLSPDLAAALSPTSHRSFSSSAISIANTTRAFTGASFASFSSDARYTTVRIVEDGVVVQLSRDAFTQFACSLSTMNDVRFEVPSLALKDSLVSSVSIRWEGQKDSSSPLLSTAFVPWKLNRVGYKFVW</sequence>
<evidence type="ECO:0000313" key="3">
    <source>
        <dbReference type="Proteomes" id="UP000728185"/>
    </source>
</evidence>
<dbReference type="Gene3D" id="3.30.1360.220">
    <property type="entry name" value="Domain of unknown function (DUF3480), N-terminal subdomain"/>
    <property type="match status" value="1"/>
</dbReference>
<feature type="domain" description="Smad anchor for receptor activation-like C-terminal" evidence="1">
    <location>
        <begin position="23"/>
        <end position="149"/>
    </location>
</feature>
<organism evidence="2 3">
    <name type="scientific">Fasciolopsis buskii</name>
    <dbReference type="NCBI Taxonomy" id="27845"/>
    <lineage>
        <taxon>Eukaryota</taxon>
        <taxon>Metazoa</taxon>
        <taxon>Spiralia</taxon>
        <taxon>Lophotrochozoa</taxon>
        <taxon>Platyhelminthes</taxon>
        <taxon>Trematoda</taxon>
        <taxon>Digenea</taxon>
        <taxon>Plagiorchiida</taxon>
        <taxon>Echinostomata</taxon>
        <taxon>Echinostomatoidea</taxon>
        <taxon>Fasciolidae</taxon>
        <taxon>Fasciolopsis</taxon>
    </lineage>
</organism>
<dbReference type="Pfam" id="PF11979">
    <property type="entry name" value="SARA_C"/>
    <property type="match status" value="1"/>
</dbReference>
<name>A0A8E0RZ81_9TREM</name>
<dbReference type="AlphaFoldDB" id="A0A8E0RZ81"/>
<gene>
    <name evidence="2" type="ORF">FBUS_02754</name>
</gene>
<dbReference type="GO" id="GO:0031901">
    <property type="term" value="C:early endosome membrane"/>
    <property type="evidence" value="ECO:0007669"/>
    <property type="project" value="TreeGrafter"/>
</dbReference>
<keyword evidence="3" id="KW-1185">Reference proteome</keyword>
<dbReference type="PANTHER" id="PTHR46319">
    <property type="entry name" value="ZINC FINGER FYVE DOMAIN-CONTAINING PROTEIN"/>
    <property type="match status" value="1"/>
</dbReference>
<reference evidence="2" key="1">
    <citation type="submission" date="2019-05" db="EMBL/GenBank/DDBJ databases">
        <title>Annotation for the trematode Fasciolopsis buski.</title>
        <authorList>
            <person name="Choi Y.-J."/>
        </authorList>
    </citation>
    <scope>NUCLEOTIDE SEQUENCE</scope>
    <source>
        <strain evidence="2">HT</strain>
        <tissue evidence="2">Whole worm</tissue>
    </source>
</reference>
<comment type="caution">
    <text evidence="2">The sequence shown here is derived from an EMBL/GenBank/DDBJ whole genome shotgun (WGS) entry which is preliminary data.</text>
</comment>
<dbReference type="PANTHER" id="PTHR46319:SF3">
    <property type="entry name" value="ZINC FINGER FYVE DOMAIN-CONTAINING PROTEIN"/>
    <property type="match status" value="1"/>
</dbReference>
<evidence type="ECO:0000259" key="1">
    <source>
        <dbReference type="Pfam" id="PF11979"/>
    </source>
</evidence>
<feature type="non-terminal residue" evidence="2">
    <location>
        <position position="173"/>
    </location>
</feature>
<evidence type="ECO:0000313" key="2">
    <source>
        <dbReference type="EMBL" id="KAA0195238.1"/>
    </source>
</evidence>
<proteinExistence type="predicted"/>
<accession>A0A8E0RZ81</accession>
<dbReference type="InterPro" id="IPR022557">
    <property type="entry name" value="SARA-like_C"/>
</dbReference>
<dbReference type="EMBL" id="LUCM01003846">
    <property type="protein sequence ID" value="KAA0195238.1"/>
    <property type="molecule type" value="Genomic_DNA"/>
</dbReference>
<dbReference type="Proteomes" id="UP000728185">
    <property type="component" value="Unassembled WGS sequence"/>
</dbReference>